<dbReference type="SUPFAM" id="SSF52096">
    <property type="entry name" value="ClpP/crotonase"/>
    <property type="match status" value="1"/>
</dbReference>
<dbReference type="GO" id="GO:0003824">
    <property type="term" value="F:catalytic activity"/>
    <property type="evidence" value="ECO:0007669"/>
    <property type="project" value="UniProtKB-ARBA"/>
</dbReference>
<organism evidence="2 3">
    <name type="scientific">Jiangella ureilytica</name>
    <dbReference type="NCBI Taxonomy" id="2530374"/>
    <lineage>
        <taxon>Bacteria</taxon>
        <taxon>Bacillati</taxon>
        <taxon>Actinomycetota</taxon>
        <taxon>Actinomycetes</taxon>
        <taxon>Jiangellales</taxon>
        <taxon>Jiangellaceae</taxon>
        <taxon>Jiangella</taxon>
    </lineage>
</organism>
<sequence>MRRRRSSICSSGISIRNGRMSDGLSAMVLMTPPERRSRESGHPHPARPPRTSPLWRTLARPLVPRVRPGHSTGATAGARGHAVVVSVLRGDPSPNGRHPPSSWTSLRVERPSTGCCRVTFDHPPSNTVTASMIAELAELAVLIEADPDLNVVVFDSADPRVYLAGPAGWPAWLAVLARIARAPAVSIASVRGRADGAGREFVHACDLRFTAHETAAVEDVAARLAGADREVLRRVKACARRAAWRRDFFADS</sequence>
<dbReference type="Proteomes" id="UP000295621">
    <property type="component" value="Unassembled WGS sequence"/>
</dbReference>
<evidence type="ECO:0000313" key="3">
    <source>
        <dbReference type="Proteomes" id="UP000295621"/>
    </source>
</evidence>
<evidence type="ECO:0000256" key="1">
    <source>
        <dbReference type="SAM" id="MobiDB-lite"/>
    </source>
</evidence>
<keyword evidence="3" id="KW-1185">Reference proteome</keyword>
<feature type="compositionally biased region" description="Low complexity" evidence="1">
    <location>
        <begin position="7"/>
        <end position="16"/>
    </location>
</feature>
<proteinExistence type="predicted"/>
<dbReference type="Gene3D" id="3.90.226.10">
    <property type="entry name" value="2-enoyl-CoA Hydratase, Chain A, domain 1"/>
    <property type="match status" value="1"/>
</dbReference>
<name>A0A4R4RLM3_9ACTN</name>
<comment type="caution">
    <text evidence="2">The sequence shown here is derived from an EMBL/GenBank/DDBJ whole genome shotgun (WGS) entry which is preliminary data.</text>
</comment>
<feature type="region of interest" description="Disordered" evidence="1">
    <location>
        <begin position="1"/>
        <end position="24"/>
    </location>
</feature>
<accession>A0A4R4RLM3</accession>
<evidence type="ECO:0000313" key="2">
    <source>
        <dbReference type="EMBL" id="TDC50296.1"/>
    </source>
</evidence>
<dbReference type="Pfam" id="PF00378">
    <property type="entry name" value="ECH_1"/>
    <property type="match status" value="1"/>
</dbReference>
<evidence type="ECO:0008006" key="4">
    <source>
        <dbReference type="Google" id="ProtNLM"/>
    </source>
</evidence>
<dbReference type="InterPro" id="IPR029045">
    <property type="entry name" value="ClpP/crotonase-like_dom_sf"/>
</dbReference>
<dbReference type="InterPro" id="IPR001753">
    <property type="entry name" value="Enoyl-CoA_hydra/iso"/>
</dbReference>
<dbReference type="AlphaFoldDB" id="A0A4R4RLM3"/>
<feature type="region of interest" description="Disordered" evidence="1">
    <location>
        <begin position="34"/>
        <end position="53"/>
    </location>
</feature>
<dbReference type="EMBL" id="SMKL01000032">
    <property type="protein sequence ID" value="TDC50296.1"/>
    <property type="molecule type" value="Genomic_DNA"/>
</dbReference>
<reference evidence="2 3" key="1">
    <citation type="submission" date="2019-02" db="EMBL/GenBank/DDBJ databases">
        <title>Draft genome sequences of novel Actinobacteria.</title>
        <authorList>
            <person name="Sahin N."/>
            <person name="Ay H."/>
            <person name="Saygin H."/>
        </authorList>
    </citation>
    <scope>NUCLEOTIDE SEQUENCE [LARGE SCALE GENOMIC DNA]</scope>
    <source>
        <strain evidence="2 3">KC603</strain>
    </source>
</reference>
<gene>
    <name evidence="2" type="ORF">E1212_15485</name>
</gene>
<protein>
    <recommendedName>
        <fullName evidence="4">Enoyl-CoA hydratase/isomerase family protein</fullName>
    </recommendedName>
</protein>
<dbReference type="OrthoDB" id="9775794at2"/>